<name>A0AAE3VAF6_9FIRM</name>
<gene>
    <name evidence="1" type="ORF">J2S20_001423</name>
</gene>
<dbReference type="PROSITE" id="PS51257">
    <property type="entry name" value="PROKAR_LIPOPROTEIN"/>
    <property type="match status" value="1"/>
</dbReference>
<comment type="caution">
    <text evidence="1">The sequence shown here is derived from an EMBL/GenBank/DDBJ whole genome shotgun (WGS) entry which is preliminary data.</text>
</comment>
<keyword evidence="2" id="KW-1185">Reference proteome</keyword>
<proteinExistence type="predicted"/>
<reference evidence="1" key="1">
    <citation type="submission" date="2023-07" db="EMBL/GenBank/DDBJ databases">
        <title>Genomic Encyclopedia of Type Strains, Phase IV (KMG-IV): sequencing the most valuable type-strain genomes for metagenomic binning, comparative biology and taxonomic classification.</title>
        <authorList>
            <person name="Goeker M."/>
        </authorList>
    </citation>
    <scope>NUCLEOTIDE SEQUENCE</scope>
    <source>
        <strain evidence="1">DSM 19659</strain>
    </source>
</reference>
<dbReference type="EMBL" id="JAUSTO010000007">
    <property type="protein sequence ID" value="MDQ0152729.1"/>
    <property type="molecule type" value="Genomic_DNA"/>
</dbReference>
<dbReference type="Proteomes" id="UP001241537">
    <property type="component" value="Unassembled WGS sequence"/>
</dbReference>
<organism evidence="1 2">
    <name type="scientific">Moryella indoligenes</name>
    <dbReference type="NCBI Taxonomy" id="371674"/>
    <lineage>
        <taxon>Bacteria</taxon>
        <taxon>Bacillati</taxon>
        <taxon>Bacillota</taxon>
        <taxon>Clostridia</taxon>
        <taxon>Lachnospirales</taxon>
        <taxon>Lachnospiraceae</taxon>
        <taxon>Moryella</taxon>
    </lineage>
</organism>
<dbReference type="AlphaFoldDB" id="A0AAE3VAF6"/>
<accession>A0AAE3VAF6</accession>
<evidence type="ECO:0000313" key="2">
    <source>
        <dbReference type="Proteomes" id="UP001241537"/>
    </source>
</evidence>
<protein>
    <submittedName>
        <fullName evidence="1">RNA-binding protein</fullName>
    </submittedName>
</protein>
<sequence>MKKSMTGQRILSVLLVALLLLTLIGCGKGGGASKEDFSKGFVKTWNAVEITSGNSDSAVSRDLMKEMNELGMYMTLELKGDGSFIMDMMGDKEEGKWETKSATEAKLHDTESGDSVDLKLEGSTLTMDLDGDKVIFEEFTGEKPTEAAEESEEEQEAEADTAEAGAAAAFTGDVGRFNYLDELFIDYPADTFFQDESAILDTIKAKDESVAIGIVPQISEQDHERSMEYFDSYAEYEDYTTEDTTIAGYEARIISYRDDWGDYNAEVHVYFGGEINRLYGVNFAITADHSMKDGLDPVVLEILNTIQVVE</sequence>
<dbReference type="RefSeq" id="WP_307254549.1">
    <property type="nucleotide sequence ID" value="NZ_JAUSTO010000007.1"/>
</dbReference>
<evidence type="ECO:0000313" key="1">
    <source>
        <dbReference type="EMBL" id="MDQ0152729.1"/>
    </source>
</evidence>